<accession>A0AAP2ZCL2</accession>
<feature type="compositionally biased region" description="Acidic residues" evidence="1">
    <location>
        <begin position="493"/>
        <end position="504"/>
    </location>
</feature>
<feature type="compositionally biased region" description="Acidic residues" evidence="1">
    <location>
        <begin position="457"/>
        <end position="480"/>
    </location>
</feature>
<evidence type="ECO:0000313" key="3">
    <source>
        <dbReference type="Proteomes" id="UP001321047"/>
    </source>
</evidence>
<proteinExistence type="predicted"/>
<dbReference type="RefSeq" id="WP_342810552.1">
    <property type="nucleotide sequence ID" value="NZ_JAOPJZ010000034.1"/>
</dbReference>
<protein>
    <submittedName>
        <fullName evidence="2">Phage portal protein</fullName>
    </submittedName>
</protein>
<evidence type="ECO:0000313" key="2">
    <source>
        <dbReference type="EMBL" id="MCU4754250.1"/>
    </source>
</evidence>
<dbReference type="AlphaFoldDB" id="A0AAP2ZCL2"/>
<organism evidence="2 3">
    <name type="scientific">Natronosalvus hydrolyticus</name>
    <dbReference type="NCBI Taxonomy" id="2979988"/>
    <lineage>
        <taxon>Archaea</taxon>
        <taxon>Methanobacteriati</taxon>
        <taxon>Methanobacteriota</taxon>
        <taxon>Stenosarchaea group</taxon>
        <taxon>Halobacteria</taxon>
        <taxon>Halobacteriales</taxon>
        <taxon>Natrialbaceae</taxon>
        <taxon>Natronosalvus</taxon>
    </lineage>
</organism>
<sequence>MSLRDRIKHGSKNLTESILSRSEPGVQSENRRGQFGIFSHGDDIDSHTPNRGNLEKYQEQFETCPLVRIPIRMYAEDVTEPGYRVEADNDNLTEELENWLSQSAIVAGESHKDFSHILDGSIIQQEVRGTALVEVVPKAENPDEIWGFRLINVSTVNAYTYDDKAILVRPDDTELDGVNLTQRDEAAAYGQWDDGAYAGPFNDKETVYLSQNDIVKLVRDPDTSDVFGKSSIAPVSKEIDELNQMLNDLAEAVRSKGYPHWIFKLGEPNGDISNPRAGIWPEDKIKDLRDEHKGDNYSAGQKDFLPGDVEVETISSDVPEIEEILDWYVEDILSSMPTPKYKLGFTDNINRDVTKTQEPQYERKVEKERKHLTSTFEPILRRKAQEFGYSEAEANSVSLTIEESHDRSPLERDDFDIGDFQMFAQGINTATGGEPQELVSPDELRDMLGLPERDGVDQDDTDGLDEETEEDVESELEGLYDEPSVPNEIATDGGDEVDEASEAE</sequence>
<evidence type="ECO:0000256" key="1">
    <source>
        <dbReference type="SAM" id="MobiDB-lite"/>
    </source>
</evidence>
<feature type="compositionally biased region" description="Basic and acidic residues" evidence="1">
    <location>
        <begin position="445"/>
        <end position="456"/>
    </location>
</feature>
<keyword evidence="3" id="KW-1185">Reference proteome</keyword>
<comment type="caution">
    <text evidence="2">The sequence shown here is derived from an EMBL/GenBank/DDBJ whole genome shotgun (WGS) entry which is preliminary data.</text>
</comment>
<dbReference type="EMBL" id="JAOPJZ010000034">
    <property type="protein sequence ID" value="MCU4754250.1"/>
    <property type="molecule type" value="Genomic_DNA"/>
</dbReference>
<feature type="region of interest" description="Disordered" evidence="1">
    <location>
        <begin position="445"/>
        <end position="504"/>
    </location>
</feature>
<name>A0AAP2ZCL2_9EURY</name>
<gene>
    <name evidence="2" type="ORF">OB919_20080</name>
</gene>
<dbReference type="Proteomes" id="UP001321047">
    <property type="component" value="Unassembled WGS sequence"/>
</dbReference>
<reference evidence="2 3" key="1">
    <citation type="submission" date="2022-09" db="EMBL/GenBank/DDBJ databases">
        <title>Enrichment on poylsaccharides allowed isolation of novel metabolic and taxonomic groups of Haloarchaea.</title>
        <authorList>
            <person name="Sorokin D.Y."/>
            <person name="Elcheninov A.G."/>
            <person name="Khizhniak T.V."/>
            <person name="Kolganova T.V."/>
            <person name="Kublanov I.V."/>
        </authorList>
    </citation>
    <scope>NUCLEOTIDE SEQUENCE [LARGE SCALE GENOMIC DNA]</scope>
    <source>
        <strain evidence="2 3">AArc-curdl1</strain>
    </source>
</reference>